<feature type="domain" description="CobQ/CobB/MinD/ParA nucleotide binding" evidence="1">
    <location>
        <begin position="6"/>
        <end position="184"/>
    </location>
</feature>
<dbReference type="InterPro" id="IPR050678">
    <property type="entry name" value="DNA_Partitioning_ATPase"/>
</dbReference>
<dbReference type="PANTHER" id="PTHR13696">
    <property type="entry name" value="P-LOOP CONTAINING NUCLEOSIDE TRIPHOSPHATE HYDROLASE"/>
    <property type="match status" value="1"/>
</dbReference>
<evidence type="ECO:0000259" key="1">
    <source>
        <dbReference type="Pfam" id="PF01656"/>
    </source>
</evidence>
<comment type="caution">
    <text evidence="2">The sequence shown here is derived from an EMBL/GenBank/DDBJ whole genome shotgun (WGS) entry which is preliminary data.</text>
</comment>
<evidence type="ECO:0000313" key="3">
    <source>
        <dbReference type="Proteomes" id="UP001320513"/>
    </source>
</evidence>
<dbReference type="SUPFAM" id="SSF52540">
    <property type="entry name" value="P-loop containing nucleoside triphosphate hydrolases"/>
    <property type="match status" value="1"/>
</dbReference>
<dbReference type="InterPro" id="IPR027417">
    <property type="entry name" value="P-loop_NTPase"/>
</dbReference>
<proteinExistence type="predicted"/>
<organism evidence="2 3">
    <name type="scientific">Pseudomonas maioricensis</name>
    <dbReference type="NCBI Taxonomy" id="1766623"/>
    <lineage>
        <taxon>Bacteria</taxon>
        <taxon>Pseudomonadati</taxon>
        <taxon>Pseudomonadota</taxon>
        <taxon>Gammaproteobacteria</taxon>
        <taxon>Pseudomonadales</taxon>
        <taxon>Pseudomonadaceae</taxon>
        <taxon>Pseudomonas</taxon>
    </lineage>
</organism>
<dbReference type="CDD" id="cd02042">
    <property type="entry name" value="ParAB_family"/>
    <property type="match status" value="1"/>
</dbReference>
<dbReference type="EMBL" id="LOHG01000024">
    <property type="protein sequence ID" value="MCI8212557.1"/>
    <property type="molecule type" value="Genomic_DNA"/>
</dbReference>
<name>A0ABS9ZQI8_9PSED</name>
<dbReference type="PANTHER" id="PTHR13696:SF99">
    <property type="entry name" value="COBYRINIC ACID AC-DIAMIDE SYNTHASE"/>
    <property type="match status" value="1"/>
</dbReference>
<dbReference type="InterPro" id="IPR002586">
    <property type="entry name" value="CobQ/CobB/MinD/ParA_Nub-bd_dom"/>
</dbReference>
<protein>
    <recommendedName>
        <fullName evidence="1">CobQ/CobB/MinD/ParA nucleotide binding domain-containing protein</fullName>
    </recommendedName>
</protein>
<evidence type="ECO:0000313" key="2">
    <source>
        <dbReference type="EMBL" id="MCI8212557.1"/>
    </source>
</evidence>
<sequence length="213" mass="23173">MGKRIGVFSQKGGVGKTTICEALGVTYTLGGWDVLLADLDIDQSSSYEWLLDRLQDSKLSPINVQAFGTAASALKAADKYDLTIFDGRPLASSMTVELAKECDLIILPTGMAKTDMRPTVRLANTLVDKHGVDPARIALVLNHVGKSGKELVECRNFLMQTDYTLLPSLYEQDCYRRAQDSGKSIVETQFTGPREQADGLIAAIDSLLAKLSK</sequence>
<reference evidence="2 3" key="1">
    <citation type="submission" date="2015-12" db="EMBL/GenBank/DDBJ databases">
        <title>Phylogenomics in the description of a new species in the Pseudomonas syringae group.</title>
        <authorList>
            <person name="Busquets A."/>
            <person name="Gomila M."/>
            <person name="Beiki F."/>
            <person name="Rahimian H."/>
            <person name="Mulet M."/>
            <person name="Sanchez D."/>
            <person name="Garcia-Valdes E."/>
            <person name="Lalucat J."/>
        </authorList>
    </citation>
    <scope>NUCLEOTIDE SEQUENCE [LARGE SCALE GENOMIC DNA]</scope>
    <source>
        <strain evidence="2 3">S25</strain>
    </source>
</reference>
<dbReference type="Proteomes" id="UP001320513">
    <property type="component" value="Unassembled WGS sequence"/>
</dbReference>
<dbReference type="Gene3D" id="3.40.50.300">
    <property type="entry name" value="P-loop containing nucleotide triphosphate hydrolases"/>
    <property type="match status" value="1"/>
</dbReference>
<keyword evidence="3" id="KW-1185">Reference proteome</keyword>
<dbReference type="Pfam" id="PF01656">
    <property type="entry name" value="CbiA"/>
    <property type="match status" value="1"/>
</dbReference>
<accession>A0ABS9ZQI8</accession>
<dbReference type="RefSeq" id="WP_231667935.1">
    <property type="nucleotide sequence ID" value="NZ_LOHG01000024.1"/>
</dbReference>
<gene>
    <name evidence="2" type="ORF">AUC61_23790</name>
</gene>